<organism evidence="1 2">
    <name type="scientific">Rhododendron molle</name>
    <name type="common">Chinese azalea</name>
    <name type="synonym">Azalea mollis</name>
    <dbReference type="NCBI Taxonomy" id="49168"/>
    <lineage>
        <taxon>Eukaryota</taxon>
        <taxon>Viridiplantae</taxon>
        <taxon>Streptophyta</taxon>
        <taxon>Embryophyta</taxon>
        <taxon>Tracheophyta</taxon>
        <taxon>Spermatophyta</taxon>
        <taxon>Magnoliopsida</taxon>
        <taxon>eudicotyledons</taxon>
        <taxon>Gunneridae</taxon>
        <taxon>Pentapetalae</taxon>
        <taxon>asterids</taxon>
        <taxon>Ericales</taxon>
        <taxon>Ericaceae</taxon>
        <taxon>Ericoideae</taxon>
        <taxon>Rhodoreae</taxon>
        <taxon>Rhododendron</taxon>
    </lineage>
</organism>
<sequence length="119" mass="13522">MDGSVGLSFQREKSIHDAIKKLDRRAKRLRRKSSKKKPLSDFGLKGAKVKKKNNEVVSFSSLSSSDIRNRNSLLVLKARKCMEIGTLLKYIELEEGEILDEELGNFDDLEEGAYLSVEF</sequence>
<evidence type="ECO:0000313" key="1">
    <source>
        <dbReference type="EMBL" id="KAI8560160.1"/>
    </source>
</evidence>
<reference evidence="1" key="1">
    <citation type="submission" date="2022-02" db="EMBL/GenBank/DDBJ databases">
        <title>Plant Genome Project.</title>
        <authorList>
            <person name="Zhang R.-G."/>
        </authorList>
    </citation>
    <scope>NUCLEOTIDE SEQUENCE</scope>
    <source>
        <strain evidence="1">AT1</strain>
    </source>
</reference>
<accession>A0ACC0P3W3</accession>
<keyword evidence="2" id="KW-1185">Reference proteome</keyword>
<name>A0ACC0P3W3_RHOML</name>
<proteinExistence type="predicted"/>
<dbReference type="EMBL" id="CM046391">
    <property type="protein sequence ID" value="KAI8560160.1"/>
    <property type="molecule type" value="Genomic_DNA"/>
</dbReference>
<dbReference type="Proteomes" id="UP001062846">
    <property type="component" value="Chromosome 4"/>
</dbReference>
<gene>
    <name evidence="1" type="ORF">RHMOL_Rhmol04G0234500</name>
</gene>
<evidence type="ECO:0000313" key="2">
    <source>
        <dbReference type="Proteomes" id="UP001062846"/>
    </source>
</evidence>
<protein>
    <submittedName>
        <fullName evidence="1">Uncharacterized protein</fullName>
    </submittedName>
</protein>
<comment type="caution">
    <text evidence="1">The sequence shown here is derived from an EMBL/GenBank/DDBJ whole genome shotgun (WGS) entry which is preliminary data.</text>
</comment>